<comment type="caution">
    <text evidence="2">The sequence shown here is derived from an EMBL/GenBank/DDBJ whole genome shotgun (WGS) entry which is preliminary data.</text>
</comment>
<reference evidence="2 3" key="1">
    <citation type="submission" date="2021-08" db="EMBL/GenBank/DDBJ databases">
        <title>WGS of actinomycetes from Thailand.</title>
        <authorList>
            <person name="Thawai C."/>
        </authorList>
    </citation>
    <scope>NUCLEOTIDE SEQUENCE [LARGE SCALE GENOMIC DNA]</scope>
    <source>
        <strain evidence="2 3">PLK6-54</strain>
    </source>
</reference>
<dbReference type="Gene3D" id="1.20.1290.10">
    <property type="entry name" value="AhpD-like"/>
    <property type="match status" value="1"/>
</dbReference>
<dbReference type="InterPro" id="IPR029032">
    <property type="entry name" value="AhpD-like"/>
</dbReference>
<organism evidence="2 3">
    <name type="scientific">Actinacidiphila acidipaludis</name>
    <dbReference type="NCBI Taxonomy" id="2873382"/>
    <lineage>
        <taxon>Bacteria</taxon>
        <taxon>Bacillati</taxon>
        <taxon>Actinomycetota</taxon>
        <taxon>Actinomycetes</taxon>
        <taxon>Kitasatosporales</taxon>
        <taxon>Streptomycetaceae</taxon>
        <taxon>Actinacidiphila</taxon>
    </lineage>
</organism>
<dbReference type="RefSeq" id="WP_222961426.1">
    <property type="nucleotide sequence ID" value="NZ_JAINZZ010000005.1"/>
</dbReference>
<dbReference type="Proteomes" id="UP000778578">
    <property type="component" value="Unassembled WGS sequence"/>
</dbReference>
<dbReference type="InterPro" id="IPR052512">
    <property type="entry name" value="4CMD/NDH-1_regulator"/>
</dbReference>
<proteinExistence type="predicted"/>
<dbReference type="PANTHER" id="PTHR33570:SF2">
    <property type="entry name" value="CARBOXYMUCONOLACTONE DECARBOXYLASE-LIKE DOMAIN-CONTAINING PROTEIN"/>
    <property type="match status" value="1"/>
</dbReference>
<evidence type="ECO:0000313" key="2">
    <source>
        <dbReference type="EMBL" id="MBY8877271.1"/>
    </source>
</evidence>
<dbReference type="PANTHER" id="PTHR33570">
    <property type="entry name" value="4-CARBOXYMUCONOLACTONE DECARBOXYLASE FAMILY PROTEIN"/>
    <property type="match status" value="1"/>
</dbReference>
<evidence type="ECO:0000313" key="3">
    <source>
        <dbReference type="Proteomes" id="UP000778578"/>
    </source>
</evidence>
<accession>A0ABS7Q2A3</accession>
<dbReference type="Pfam" id="PF02627">
    <property type="entry name" value="CMD"/>
    <property type="match status" value="1"/>
</dbReference>
<name>A0ABS7Q2A3_9ACTN</name>
<dbReference type="SUPFAM" id="SSF69118">
    <property type="entry name" value="AhpD-like"/>
    <property type="match status" value="1"/>
</dbReference>
<sequence length="141" mass="14253">MTTHAAREGTSRGAAVFRALAAEADAPPWEAIRDVAPGLGAHIEHGLGALTGAPGLDLRTREIATVCMLAALGDCAPQLAFHVAGALRAGAAETEVVEAIAQVSLYAGVPRTLNALAVARPVLAAHRDLPDAPRLAGRAAG</sequence>
<keyword evidence="3" id="KW-1185">Reference proteome</keyword>
<feature type="domain" description="Carboxymuconolactone decarboxylase-like" evidence="1">
    <location>
        <begin position="47"/>
        <end position="120"/>
    </location>
</feature>
<evidence type="ECO:0000259" key="1">
    <source>
        <dbReference type="Pfam" id="PF02627"/>
    </source>
</evidence>
<dbReference type="InterPro" id="IPR003779">
    <property type="entry name" value="CMD-like"/>
</dbReference>
<protein>
    <submittedName>
        <fullName evidence="2">Carboxymuconolactone decarboxylase family protein</fullName>
    </submittedName>
</protein>
<gene>
    <name evidence="2" type="ORF">K7862_06385</name>
</gene>
<dbReference type="EMBL" id="JAINZZ010000005">
    <property type="protein sequence ID" value="MBY8877271.1"/>
    <property type="molecule type" value="Genomic_DNA"/>
</dbReference>